<comment type="caution">
    <text evidence="2">The sequence shown here is derived from an EMBL/GenBank/DDBJ whole genome shotgun (WGS) entry which is preliminary data.</text>
</comment>
<reference evidence="2 3" key="1">
    <citation type="submission" date="2019-08" db="EMBL/GenBank/DDBJ databases">
        <title>Bacillus genomes from the desert of Cuatro Cienegas, Coahuila.</title>
        <authorList>
            <person name="Olmedo-Alvarez G."/>
        </authorList>
    </citation>
    <scope>NUCLEOTIDE SEQUENCE [LARGE SCALE GENOMIC DNA]</scope>
    <source>
        <strain evidence="2 3">CH37_1T</strain>
    </source>
</reference>
<evidence type="ECO:0000313" key="3">
    <source>
        <dbReference type="Proteomes" id="UP000323732"/>
    </source>
</evidence>
<name>A0A5D4S6S2_9BACI</name>
<organism evidence="2 3">
    <name type="scientific">Bacillus infantis</name>
    <dbReference type="NCBI Taxonomy" id="324767"/>
    <lineage>
        <taxon>Bacteria</taxon>
        <taxon>Bacillati</taxon>
        <taxon>Bacillota</taxon>
        <taxon>Bacilli</taxon>
        <taxon>Bacillales</taxon>
        <taxon>Bacillaceae</taxon>
        <taxon>Bacillus</taxon>
    </lineage>
</organism>
<dbReference type="Proteomes" id="UP000323732">
    <property type="component" value="Unassembled WGS sequence"/>
</dbReference>
<dbReference type="GO" id="GO:0003677">
    <property type="term" value="F:DNA binding"/>
    <property type="evidence" value="ECO:0007669"/>
    <property type="project" value="InterPro"/>
</dbReference>
<evidence type="ECO:0000313" key="2">
    <source>
        <dbReference type="EMBL" id="TYS57918.1"/>
    </source>
</evidence>
<proteinExistence type="predicted"/>
<gene>
    <name evidence="2" type="ORF">FZD47_24080</name>
</gene>
<dbReference type="CDD" id="cd00093">
    <property type="entry name" value="HTH_XRE"/>
    <property type="match status" value="1"/>
</dbReference>
<dbReference type="EMBL" id="VTES01000011">
    <property type="protein sequence ID" value="TYS57918.1"/>
    <property type="molecule type" value="Genomic_DNA"/>
</dbReference>
<dbReference type="InterPro" id="IPR010982">
    <property type="entry name" value="Lambda_DNA-bd_dom_sf"/>
</dbReference>
<dbReference type="InterPro" id="IPR001387">
    <property type="entry name" value="Cro/C1-type_HTH"/>
</dbReference>
<accession>A0A5D4S6S2</accession>
<protein>
    <submittedName>
        <fullName evidence="2">Helix-turn-helix transcriptional regulator</fullName>
    </submittedName>
</protein>
<sequence length="79" mass="8961">MFSTWGFGSGKKRSKLGKWIDRQGYTQEELKAASGVSRNTISKACNDPDYVPSPTVLKKLMKAIRQIKPDARAYDYFDL</sequence>
<dbReference type="RefSeq" id="WP_148951051.1">
    <property type="nucleotide sequence ID" value="NZ_VTES01000011.1"/>
</dbReference>
<feature type="domain" description="HTH cro/C1-type" evidence="1">
    <location>
        <begin position="21"/>
        <end position="65"/>
    </location>
</feature>
<dbReference type="AlphaFoldDB" id="A0A5D4S6S2"/>
<dbReference type="SUPFAM" id="SSF47413">
    <property type="entry name" value="lambda repressor-like DNA-binding domains"/>
    <property type="match status" value="1"/>
</dbReference>
<dbReference type="Gene3D" id="1.10.260.40">
    <property type="entry name" value="lambda repressor-like DNA-binding domains"/>
    <property type="match status" value="1"/>
</dbReference>
<dbReference type="Pfam" id="PF01381">
    <property type="entry name" value="HTH_3"/>
    <property type="match status" value="1"/>
</dbReference>
<evidence type="ECO:0000259" key="1">
    <source>
        <dbReference type="Pfam" id="PF01381"/>
    </source>
</evidence>